<gene>
    <name evidence="1" type="primary">ychN</name>
    <name evidence="1" type="ORF">NCTC10643_02259</name>
</gene>
<dbReference type="InterPro" id="IPR003787">
    <property type="entry name" value="Sulphur_relay_DsrE/F-like"/>
</dbReference>
<dbReference type="AlphaFoldDB" id="A0A448TEB0"/>
<organism evidence="1 2">
    <name type="scientific">Mannheimia haemolytica</name>
    <name type="common">Pasteurella haemolytica</name>
    <dbReference type="NCBI Taxonomy" id="75985"/>
    <lineage>
        <taxon>Bacteria</taxon>
        <taxon>Pseudomonadati</taxon>
        <taxon>Pseudomonadota</taxon>
        <taxon>Gammaproteobacteria</taxon>
        <taxon>Pasteurellales</taxon>
        <taxon>Pasteurellaceae</taxon>
        <taxon>Mannheimia</taxon>
    </lineage>
</organism>
<name>A0A448TEB0_MANHA</name>
<dbReference type="Pfam" id="PF02635">
    <property type="entry name" value="DsrE"/>
    <property type="match status" value="1"/>
</dbReference>
<dbReference type="InterPro" id="IPR027396">
    <property type="entry name" value="DsrEFH-like"/>
</dbReference>
<dbReference type="PANTHER" id="PTHR34874">
    <property type="entry name" value="PROTEIN YCHN"/>
    <property type="match status" value="1"/>
</dbReference>
<protein>
    <submittedName>
        <fullName evidence="1">Uncharacterized conserved protein involved in intracellular sulfur reduction</fullName>
    </submittedName>
</protein>
<sequence>MSDSVQKLLFIINSAPYGNEAFFSALRLALQIQEQHKAHTEIKLFLMSDAVTAGLAKQNPAEGYHIQQMLEILTAQGASVKLCKTCTNARGITDLPLADGVEIGTLIELADWTIQADKVLNF</sequence>
<dbReference type="Gene3D" id="3.40.1260.10">
    <property type="entry name" value="DsrEFH-like"/>
    <property type="match status" value="1"/>
</dbReference>
<evidence type="ECO:0000313" key="1">
    <source>
        <dbReference type="EMBL" id="VEI78350.1"/>
    </source>
</evidence>
<accession>A0A448TEB0</accession>
<dbReference type="GO" id="GO:0005829">
    <property type="term" value="C:cytosol"/>
    <property type="evidence" value="ECO:0007669"/>
    <property type="project" value="TreeGrafter"/>
</dbReference>
<proteinExistence type="predicted"/>
<dbReference type="RefSeq" id="WP_126302671.1">
    <property type="nucleotide sequence ID" value="NZ_LR134495.1"/>
</dbReference>
<dbReference type="PANTHER" id="PTHR34874:SF1">
    <property type="entry name" value="PROTEIN YCHN"/>
    <property type="match status" value="1"/>
</dbReference>
<evidence type="ECO:0000313" key="2">
    <source>
        <dbReference type="Proteomes" id="UP000271188"/>
    </source>
</evidence>
<dbReference type="Proteomes" id="UP000271188">
    <property type="component" value="Chromosome"/>
</dbReference>
<dbReference type="EMBL" id="LR134495">
    <property type="protein sequence ID" value="VEI78350.1"/>
    <property type="molecule type" value="Genomic_DNA"/>
</dbReference>
<reference evidence="1" key="1">
    <citation type="submission" date="2018-12" db="EMBL/GenBank/DDBJ databases">
        <authorList>
            <consortium name="Pathogen Informatics"/>
        </authorList>
    </citation>
    <scope>NUCLEOTIDE SEQUENCE [LARGE SCALE GENOMIC DNA]</scope>
    <source>
        <strain evidence="1">NCTC10643</strain>
    </source>
</reference>
<dbReference type="SUPFAM" id="SSF75169">
    <property type="entry name" value="DsrEFH-like"/>
    <property type="match status" value="1"/>
</dbReference>